<feature type="compositionally biased region" description="Low complexity" evidence="2">
    <location>
        <begin position="1085"/>
        <end position="1103"/>
    </location>
</feature>
<gene>
    <name evidence="3" type="ORF">H696_02072</name>
</gene>
<evidence type="ECO:0000256" key="1">
    <source>
        <dbReference type="ARBA" id="ARBA00022581"/>
    </source>
</evidence>
<protein>
    <submittedName>
        <fullName evidence="3">Uncharacterized protein</fullName>
    </submittedName>
</protein>
<feature type="compositionally biased region" description="Polar residues" evidence="2">
    <location>
        <begin position="247"/>
        <end position="257"/>
    </location>
</feature>
<feature type="compositionally biased region" description="Low complexity" evidence="2">
    <location>
        <begin position="212"/>
        <end position="232"/>
    </location>
</feature>
<dbReference type="SUPFAM" id="SSF50249">
    <property type="entry name" value="Nucleic acid-binding proteins"/>
    <property type="match status" value="1"/>
</dbReference>
<accession>A0A058ZCF9</accession>
<feature type="compositionally biased region" description="Low complexity" evidence="2">
    <location>
        <begin position="686"/>
        <end position="699"/>
    </location>
</feature>
<feature type="compositionally biased region" description="Low complexity" evidence="2">
    <location>
        <begin position="151"/>
        <end position="187"/>
    </location>
</feature>
<evidence type="ECO:0000313" key="4">
    <source>
        <dbReference type="Proteomes" id="UP000030693"/>
    </source>
</evidence>
<feature type="compositionally biased region" description="Low complexity" evidence="2">
    <location>
        <begin position="1064"/>
        <end position="1077"/>
    </location>
</feature>
<evidence type="ECO:0000313" key="3">
    <source>
        <dbReference type="EMBL" id="KCV71122.1"/>
    </source>
</evidence>
<feature type="region of interest" description="Disordered" evidence="2">
    <location>
        <begin position="1055"/>
        <end position="1106"/>
    </location>
</feature>
<dbReference type="STRING" id="691883.A0A058ZCF9"/>
<organism evidence="3">
    <name type="scientific">Fonticula alba</name>
    <name type="common">Slime mold</name>
    <dbReference type="NCBI Taxonomy" id="691883"/>
    <lineage>
        <taxon>Eukaryota</taxon>
        <taxon>Rotosphaerida</taxon>
        <taxon>Fonticulaceae</taxon>
        <taxon>Fonticula</taxon>
    </lineage>
</organism>
<feature type="region of interest" description="Disordered" evidence="2">
    <location>
        <begin position="686"/>
        <end position="735"/>
    </location>
</feature>
<dbReference type="PANTHER" id="PTHR13037:SF24">
    <property type="entry name" value="POLYCOMB PROTEIN PCL-RELATED"/>
    <property type="match status" value="1"/>
</dbReference>
<sequence length="1141" mass="116404">MYNPNDLPQRPRARPPPGQPPHLAGAPLPGGPHHIPPGAPGHFSPDVRPAPGAVMWYAPHHAPMVRPPAGPLGADPQQAPHFRPPFGPGGDAGATPEGGHPQPAPVHWPPMAMHHPHMGPWPPARPMAMPLPPMSHLQPVAVPAHAPQSEAAADVATPTTAADSSPATAAFFSQAPSTASSSSSSSADDLGASTGGRRARTRPGKTRPEGDSPPTSARTRAPAASTTSTPAPEGRSNLLSGLFANAPATSAAGQPQPATEPAEPGNGRAPARSTGPGPRGAAPKQPATGPGGSKQPADVGPGGVEFQIRHEPLNPALSGLPRHWGIVSQAFLSLALARSSQVTPSTGKVIPLVSPCPTTGQPVPTDPALRLLTDINSSNFSWGCPNVVPGDLVSFVMIPGGPAAPGSMQVADVRLEVPRAARRYTGTISQINPNGYGFLQLKNPAEAQSPTPGPGEKSRNIYFHIQSIWTRNPAVELRIGDLLEFEIVRTDKSFSATRILLLESTSGPGVVPVTATVVRPLAAAVLREGAAPHLEPLAGALQFPLHGQLHMVPFSVGHVASAAGEATRPPVIGEQVPAQILLTPRSPAPSVVSVQFPHREQAAPALGPAARGAPAPPLPTQFALAASDMAASRHPGLLVSLDTADMLPAAGASSAAALAALAAGHFFGEVNGAAAPVPAPMVTGAAAPAPATADSPPGALVHRTLPHEGPPASPGIAGRTASAATGPLPPPKSVDIISQKPAIRGVRSADMLGWLDSRTPSAAGSTVGLFELDALQEPGHLLGVVVRSPSRAGGTGGGASSNDDLPAGPPGAGAGADDHGALGLIATTGRDPHTGAEVTALWHFTHAAITLNYFGLFYGDLVSFQPAAPPGPGGAPGVATNVRTKALTELGIYFGIVTGIRQDSGSAWIRCREFASRVFFRLSDFAGKEELRMPMAVSFLLVRHASSDRLFARRVRPVPIPLGISFIESGVVLTTPGPNARAVHTSTASRVAHIDAPFRSERVYSLPEALRPAEPTGQIRPCGSLVAGDTVDMVVAINPTTRRLQGGDVTRRLSYYADPPAEPVPAADLPANAHNSGAGAGSGSGSTNSGSASPTGSAATPAAVPSLTLRHRVVTLRTPTQPPLSHHNLMGFGKNGLGGWA</sequence>
<name>A0A058ZCF9_FONAL</name>
<dbReference type="Proteomes" id="UP000030693">
    <property type="component" value="Unassembled WGS sequence"/>
</dbReference>
<feature type="region of interest" description="Disordered" evidence="2">
    <location>
        <begin position="142"/>
        <end position="305"/>
    </location>
</feature>
<dbReference type="RefSeq" id="XP_009494245.1">
    <property type="nucleotide sequence ID" value="XM_009495970.1"/>
</dbReference>
<feature type="compositionally biased region" description="Low complexity" evidence="2">
    <location>
        <begin position="21"/>
        <end position="33"/>
    </location>
</feature>
<dbReference type="GeneID" id="20526797"/>
<dbReference type="PANTHER" id="PTHR13037">
    <property type="entry name" value="FORMIN"/>
    <property type="match status" value="1"/>
</dbReference>
<feature type="region of interest" description="Disordered" evidence="2">
    <location>
        <begin position="787"/>
        <end position="819"/>
    </location>
</feature>
<dbReference type="EMBL" id="KB932203">
    <property type="protein sequence ID" value="KCV71122.1"/>
    <property type="molecule type" value="Genomic_DNA"/>
</dbReference>
<evidence type="ECO:0000256" key="2">
    <source>
        <dbReference type="SAM" id="MobiDB-lite"/>
    </source>
</evidence>
<reference evidence="3" key="1">
    <citation type="submission" date="2013-04" db="EMBL/GenBank/DDBJ databases">
        <title>The Genome Sequence of Fonticula alba ATCC 38817.</title>
        <authorList>
            <consortium name="The Broad Institute Genomics Platform"/>
            <person name="Russ C."/>
            <person name="Cuomo C."/>
            <person name="Burger G."/>
            <person name="Gray M.W."/>
            <person name="Holland P.W.H."/>
            <person name="King N."/>
            <person name="Lang F.B.F."/>
            <person name="Roger A.J."/>
            <person name="Ruiz-Trillo I."/>
            <person name="Brown M."/>
            <person name="Walker B."/>
            <person name="Young S."/>
            <person name="Zeng Q."/>
            <person name="Gargeya S."/>
            <person name="Fitzgerald M."/>
            <person name="Haas B."/>
            <person name="Abouelleil A."/>
            <person name="Allen A.W."/>
            <person name="Alvarado L."/>
            <person name="Arachchi H.M."/>
            <person name="Berlin A.M."/>
            <person name="Chapman S.B."/>
            <person name="Gainer-Dewar J."/>
            <person name="Goldberg J."/>
            <person name="Griggs A."/>
            <person name="Gujja S."/>
            <person name="Hansen M."/>
            <person name="Howarth C."/>
            <person name="Imamovic A."/>
            <person name="Ireland A."/>
            <person name="Larimer J."/>
            <person name="McCowan C."/>
            <person name="Murphy C."/>
            <person name="Pearson M."/>
            <person name="Poon T.W."/>
            <person name="Priest M."/>
            <person name="Roberts A."/>
            <person name="Saif S."/>
            <person name="Shea T."/>
            <person name="Sisk P."/>
            <person name="Sykes S."/>
            <person name="Wortman J."/>
            <person name="Nusbaum C."/>
            <person name="Birren B."/>
        </authorList>
    </citation>
    <scope>NUCLEOTIDE SEQUENCE [LARGE SCALE GENOMIC DNA]</scope>
    <source>
        <strain evidence="3">ATCC 38817</strain>
    </source>
</reference>
<dbReference type="InterPro" id="IPR012340">
    <property type="entry name" value="NA-bd_OB-fold"/>
</dbReference>
<feature type="region of interest" description="Disordered" evidence="2">
    <location>
        <begin position="1"/>
        <end position="46"/>
    </location>
</feature>
<keyword evidence="4" id="KW-1185">Reference proteome</keyword>
<keyword evidence="1" id="KW-0945">Host-virus interaction</keyword>
<feature type="region of interest" description="Disordered" evidence="2">
    <location>
        <begin position="67"/>
        <end position="106"/>
    </location>
</feature>
<dbReference type="AlphaFoldDB" id="A0A058ZCF9"/>
<proteinExistence type="predicted"/>
<dbReference type="Gene3D" id="2.40.50.140">
    <property type="entry name" value="Nucleic acid-binding proteins"/>
    <property type="match status" value="2"/>
</dbReference>